<proteinExistence type="predicted"/>
<sequence length="409" mass="45642">MSLEDSGSLNLPDAASVHPALEVNSLPKFDMHLRKSFLTETNVKWLAKCYGIPADLHPRVPPEGMTMDALPGDAIGLYAHHFQQGGLRGDSPGQPSGAIGAMRTAEIPCRKVLDDKERKRKKVEAKVEADANIQVDEVGNKGAGKEGYSAGCFSNLSFTSQWGLIDSCRMDNSHACRDMMSNLFTPADQEFFNEGVRDESAIKRSWKLLYVKARYKECKKELVAVRLAYDKNVSAYDQLSKNYDGALTQEKSLQDRLEELEEEKKEADQLLEKEHYAVEAGRGKMVRQKIMNQYLPTFLRRLHQSAEYKRSLGEVFSLAVGKGFIDGISIGRKEPDIQAILKATPNVDPVSSDTFMDAYEELFDRRYPYVDKVARMYLLDPSGLQNIMPDETGPTPGGGPRDIPTASYA</sequence>
<accession>A0ABQ4XIF9</accession>
<keyword evidence="4" id="KW-1185">Reference proteome</keyword>
<name>A0ABQ4XIF9_9ASTR</name>
<evidence type="ECO:0000256" key="2">
    <source>
        <dbReference type="SAM" id="MobiDB-lite"/>
    </source>
</evidence>
<feature type="coiled-coil region" evidence="1">
    <location>
        <begin position="243"/>
        <end position="277"/>
    </location>
</feature>
<gene>
    <name evidence="3" type="ORF">Tco_0679606</name>
</gene>
<evidence type="ECO:0000313" key="4">
    <source>
        <dbReference type="Proteomes" id="UP001151760"/>
    </source>
</evidence>
<reference evidence="3" key="2">
    <citation type="submission" date="2022-01" db="EMBL/GenBank/DDBJ databases">
        <authorList>
            <person name="Yamashiro T."/>
            <person name="Shiraishi A."/>
            <person name="Satake H."/>
            <person name="Nakayama K."/>
        </authorList>
    </citation>
    <scope>NUCLEOTIDE SEQUENCE</scope>
</reference>
<feature type="region of interest" description="Disordered" evidence="2">
    <location>
        <begin position="385"/>
        <end position="409"/>
    </location>
</feature>
<protein>
    <submittedName>
        <fullName evidence="3">Uncharacterized protein</fullName>
    </submittedName>
</protein>
<dbReference type="Proteomes" id="UP001151760">
    <property type="component" value="Unassembled WGS sequence"/>
</dbReference>
<organism evidence="3 4">
    <name type="scientific">Tanacetum coccineum</name>
    <dbReference type="NCBI Taxonomy" id="301880"/>
    <lineage>
        <taxon>Eukaryota</taxon>
        <taxon>Viridiplantae</taxon>
        <taxon>Streptophyta</taxon>
        <taxon>Embryophyta</taxon>
        <taxon>Tracheophyta</taxon>
        <taxon>Spermatophyta</taxon>
        <taxon>Magnoliopsida</taxon>
        <taxon>eudicotyledons</taxon>
        <taxon>Gunneridae</taxon>
        <taxon>Pentapetalae</taxon>
        <taxon>asterids</taxon>
        <taxon>campanulids</taxon>
        <taxon>Asterales</taxon>
        <taxon>Asteraceae</taxon>
        <taxon>Asteroideae</taxon>
        <taxon>Anthemideae</taxon>
        <taxon>Anthemidinae</taxon>
        <taxon>Tanacetum</taxon>
    </lineage>
</organism>
<dbReference type="EMBL" id="BQNB010009547">
    <property type="protein sequence ID" value="GJS65042.1"/>
    <property type="molecule type" value="Genomic_DNA"/>
</dbReference>
<keyword evidence="1" id="KW-0175">Coiled coil</keyword>
<evidence type="ECO:0000256" key="1">
    <source>
        <dbReference type="SAM" id="Coils"/>
    </source>
</evidence>
<reference evidence="3" key="1">
    <citation type="journal article" date="2022" name="Int. J. Mol. Sci.">
        <title>Draft Genome of Tanacetum Coccineum: Genomic Comparison of Closely Related Tanacetum-Family Plants.</title>
        <authorList>
            <person name="Yamashiro T."/>
            <person name="Shiraishi A."/>
            <person name="Nakayama K."/>
            <person name="Satake H."/>
        </authorList>
    </citation>
    <scope>NUCLEOTIDE SEQUENCE</scope>
</reference>
<comment type="caution">
    <text evidence="3">The sequence shown here is derived from an EMBL/GenBank/DDBJ whole genome shotgun (WGS) entry which is preliminary data.</text>
</comment>
<evidence type="ECO:0000313" key="3">
    <source>
        <dbReference type="EMBL" id="GJS65042.1"/>
    </source>
</evidence>